<gene>
    <name evidence="1" type="ORF">Q8F55_005008</name>
</gene>
<dbReference type="GeneID" id="95986051"/>
<dbReference type="RefSeq" id="XP_069208147.1">
    <property type="nucleotide sequence ID" value="XM_069353505.1"/>
</dbReference>
<accession>A0ABR3Q0F0</accession>
<comment type="caution">
    <text evidence="1">The sequence shown here is derived from an EMBL/GenBank/DDBJ whole genome shotgun (WGS) entry which is preliminary data.</text>
</comment>
<reference evidence="1 2" key="1">
    <citation type="submission" date="2023-08" db="EMBL/GenBank/DDBJ databases">
        <title>Annotated Genome Sequence of Vanrija albida AlHP1.</title>
        <authorList>
            <person name="Herzog R."/>
        </authorList>
    </citation>
    <scope>NUCLEOTIDE SEQUENCE [LARGE SCALE GENOMIC DNA]</scope>
    <source>
        <strain evidence="1 2">AlHP1</strain>
    </source>
</reference>
<dbReference type="EMBL" id="JBBXJM010000004">
    <property type="protein sequence ID" value="KAL1408203.1"/>
    <property type="molecule type" value="Genomic_DNA"/>
</dbReference>
<keyword evidence="2" id="KW-1185">Reference proteome</keyword>
<proteinExistence type="predicted"/>
<sequence length="205" mass="21882">MCTQTAFPHFHSTPFHHPVQHHSYSAVVATSTIPVAMVDYLTLLRSTSVVLFRAPTLRQVPGSTAYLLPPKPIAVALLKLIYGDTDCAYFLIDHVLESARSSTHGEFNPATVDHDDRALAQAVEAAAWKEIDRAKVFSRALGQLFEHHDSVSESQVHDLAASYGLELVVSGPRTAVAAAGGGGGGDVLHTHAFDTTPADATAVFA</sequence>
<evidence type="ECO:0000313" key="1">
    <source>
        <dbReference type="EMBL" id="KAL1408203.1"/>
    </source>
</evidence>
<organism evidence="1 2">
    <name type="scientific">Vanrija albida</name>
    <dbReference type="NCBI Taxonomy" id="181172"/>
    <lineage>
        <taxon>Eukaryota</taxon>
        <taxon>Fungi</taxon>
        <taxon>Dikarya</taxon>
        <taxon>Basidiomycota</taxon>
        <taxon>Agaricomycotina</taxon>
        <taxon>Tremellomycetes</taxon>
        <taxon>Trichosporonales</taxon>
        <taxon>Trichosporonaceae</taxon>
        <taxon>Vanrija</taxon>
    </lineage>
</organism>
<evidence type="ECO:0000313" key="2">
    <source>
        <dbReference type="Proteomes" id="UP001565368"/>
    </source>
</evidence>
<protein>
    <submittedName>
        <fullName evidence="1">Uncharacterized protein</fullName>
    </submittedName>
</protein>
<dbReference type="Proteomes" id="UP001565368">
    <property type="component" value="Unassembled WGS sequence"/>
</dbReference>
<name>A0ABR3Q0F0_9TREE</name>